<protein>
    <submittedName>
        <fullName evidence="2">Uncharacterized protein</fullName>
    </submittedName>
</protein>
<proteinExistence type="predicted"/>
<keyword evidence="3" id="KW-1185">Reference proteome</keyword>
<name>A0A918GK83_9PSEU</name>
<organism evidence="2 3">
    <name type="scientific">Actinokineospora fastidiosa</name>
    <dbReference type="NCBI Taxonomy" id="1816"/>
    <lineage>
        <taxon>Bacteria</taxon>
        <taxon>Bacillati</taxon>
        <taxon>Actinomycetota</taxon>
        <taxon>Actinomycetes</taxon>
        <taxon>Pseudonocardiales</taxon>
        <taxon>Pseudonocardiaceae</taxon>
        <taxon>Actinokineospora</taxon>
    </lineage>
</organism>
<feature type="transmembrane region" description="Helical" evidence="1">
    <location>
        <begin position="50"/>
        <end position="74"/>
    </location>
</feature>
<evidence type="ECO:0000313" key="2">
    <source>
        <dbReference type="EMBL" id="GGS40847.1"/>
    </source>
</evidence>
<keyword evidence="1" id="KW-1133">Transmembrane helix</keyword>
<reference evidence="2" key="1">
    <citation type="journal article" date="2014" name="Int. J. Syst. Evol. Microbiol.">
        <title>Complete genome sequence of Corynebacterium casei LMG S-19264T (=DSM 44701T), isolated from a smear-ripened cheese.</title>
        <authorList>
            <consortium name="US DOE Joint Genome Institute (JGI-PGF)"/>
            <person name="Walter F."/>
            <person name="Albersmeier A."/>
            <person name="Kalinowski J."/>
            <person name="Ruckert C."/>
        </authorList>
    </citation>
    <scope>NUCLEOTIDE SEQUENCE</scope>
    <source>
        <strain evidence="2">JCM 3276</strain>
    </source>
</reference>
<dbReference type="EMBL" id="BMRB01000003">
    <property type="protein sequence ID" value="GGS40847.1"/>
    <property type="molecule type" value="Genomic_DNA"/>
</dbReference>
<evidence type="ECO:0000256" key="1">
    <source>
        <dbReference type="SAM" id="Phobius"/>
    </source>
</evidence>
<sequence>MTICPEQSPESQDNPDARLPGYAGIADRRLMISSATLVDLGFTVVEADVLAAWGQVAGAMATVAAVVVAFWIALRDSRHRDAERRDSESAHARLLSAARAENPPALRISYTNFGAFPITSVRLTALYGRCGDIKTTTWHIDGTAAPYVLGAVAPGKTVTTPPITVTWPEEADPVAALYYPTIVFHDANGRWWERTAHEQPKRLLETPPLIARLPTAD</sequence>
<reference evidence="2" key="2">
    <citation type="submission" date="2020-09" db="EMBL/GenBank/DDBJ databases">
        <authorList>
            <person name="Sun Q."/>
            <person name="Ohkuma M."/>
        </authorList>
    </citation>
    <scope>NUCLEOTIDE SEQUENCE</scope>
    <source>
        <strain evidence="2">JCM 3276</strain>
    </source>
</reference>
<gene>
    <name evidence="2" type="ORF">GCM10010171_39260</name>
</gene>
<evidence type="ECO:0000313" key="3">
    <source>
        <dbReference type="Proteomes" id="UP000660680"/>
    </source>
</evidence>
<accession>A0A918GK83</accession>
<dbReference type="RefSeq" id="WP_189211989.1">
    <property type="nucleotide sequence ID" value="NZ_BMRB01000003.1"/>
</dbReference>
<keyword evidence="1" id="KW-0472">Membrane</keyword>
<dbReference type="Proteomes" id="UP000660680">
    <property type="component" value="Unassembled WGS sequence"/>
</dbReference>
<comment type="caution">
    <text evidence="2">The sequence shown here is derived from an EMBL/GenBank/DDBJ whole genome shotgun (WGS) entry which is preliminary data.</text>
</comment>
<keyword evidence="1" id="KW-0812">Transmembrane</keyword>
<dbReference type="AlphaFoldDB" id="A0A918GK83"/>